<evidence type="ECO:0008006" key="4">
    <source>
        <dbReference type="Google" id="ProtNLM"/>
    </source>
</evidence>
<accession>A0A2T2ZW91</accession>
<sequence length="535" mass="58094">MAAISATQTATLTPPSSSHGNANGFQWDFVTAPNGKPEDQYYGGNSSYKNKAPIGNHRAPLATQHGNAASHYPEMPGRFSDDSEGANGHFSQPQDQEDTPDTMIDGSLDDTDDDEYVKTADGFVHSKKRINGDMEWSAEDSKWIHRDKLAKIENEELQAAGIILPRPRSRSRGPSRGPRRDRSESSHRKLGGENSMRSRNHSTHALDLGSNDDGADGDPPSRPMTSSRIPVPKKVSGSGHSREGSTEDDKDRRFDASSARSRSNSTTLKSLDPSPTFKSTPIKKAATEPPSKKTTPPGGTRKPSGPTKTIPPEARGRPKPKGKNGANGSNGRPNTRSGERELSGSMSGSRQMEGEPPWMISAYKPDPRLPPDQQLLPTVAKRLAQEKWEQEGKFGNVYDKDFRPLTDEGFLVPPPASSTPALQSTSPVDIIIEPKVDSHDEWPLRSPEAPKSPASIGRSSTYSTMPRIQDKVPSHTSAASPKEPQQPTIPEQLPQPVQPVESRPTNITRVPDVEKAESMSGRSKKKEGCGCCVVM</sequence>
<feature type="compositionally biased region" description="Basic residues" evidence="1">
    <location>
        <begin position="167"/>
        <end position="177"/>
    </location>
</feature>
<feature type="region of interest" description="Disordered" evidence="1">
    <location>
        <begin position="434"/>
        <end position="535"/>
    </location>
</feature>
<feature type="region of interest" description="Disordered" evidence="1">
    <location>
        <begin position="1"/>
        <end position="115"/>
    </location>
</feature>
<feature type="region of interest" description="Disordered" evidence="1">
    <location>
        <begin position="158"/>
        <end position="373"/>
    </location>
</feature>
<evidence type="ECO:0000313" key="3">
    <source>
        <dbReference type="Proteomes" id="UP000241462"/>
    </source>
</evidence>
<dbReference type="InParanoid" id="A0A2T2ZW91"/>
<feature type="compositionally biased region" description="Polar residues" evidence="1">
    <location>
        <begin position="457"/>
        <end position="466"/>
    </location>
</feature>
<feature type="compositionally biased region" description="Polar residues" evidence="1">
    <location>
        <begin position="474"/>
        <end position="489"/>
    </location>
</feature>
<dbReference type="Proteomes" id="UP000241462">
    <property type="component" value="Unassembled WGS sequence"/>
</dbReference>
<feature type="compositionally biased region" description="Polar residues" evidence="1">
    <location>
        <begin position="418"/>
        <end position="427"/>
    </location>
</feature>
<evidence type="ECO:0000313" key="2">
    <source>
        <dbReference type="EMBL" id="PSR78337.1"/>
    </source>
</evidence>
<feature type="compositionally biased region" description="Basic and acidic residues" evidence="1">
    <location>
        <begin position="240"/>
        <end position="255"/>
    </location>
</feature>
<feature type="compositionally biased region" description="Low complexity" evidence="1">
    <location>
        <begin position="490"/>
        <end position="501"/>
    </location>
</feature>
<protein>
    <recommendedName>
        <fullName evidence="4">TeaA receptor TeaR</fullName>
    </recommendedName>
</protein>
<organism evidence="2 3">
    <name type="scientific">Coniella lustricola</name>
    <dbReference type="NCBI Taxonomy" id="2025994"/>
    <lineage>
        <taxon>Eukaryota</taxon>
        <taxon>Fungi</taxon>
        <taxon>Dikarya</taxon>
        <taxon>Ascomycota</taxon>
        <taxon>Pezizomycotina</taxon>
        <taxon>Sordariomycetes</taxon>
        <taxon>Sordariomycetidae</taxon>
        <taxon>Diaporthales</taxon>
        <taxon>Schizoparmaceae</taxon>
        <taxon>Coniella</taxon>
    </lineage>
</organism>
<gene>
    <name evidence="2" type="ORF">BD289DRAFT_486100</name>
</gene>
<dbReference type="EMBL" id="KZ678613">
    <property type="protein sequence ID" value="PSR78337.1"/>
    <property type="molecule type" value="Genomic_DNA"/>
</dbReference>
<feature type="compositionally biased region" description="Basic and acidic residues" evidence="1">
    <location>
        <begin position="178"/>
        <end position="191"/>
    </location>
</feature>
<feature type="region of interest" description="Disordered" evidence="1">
    <location>
        <begin position="408"/>
        <end position="427"/>
    </location>
</feature>
<proteinExistence type="predicted"/>
<feature type="compositionally biased region" description="Basic and acidic residues" evidence="1">
    <location>
        <begin position="434"/>
        <end position="443"/>
    </location>
</feature>
<dbReference type="STRING" id="2025994.A0A2T2ZW91"/>
<dbReference type="OrthoDB" id="418495at2759"/>
<feature type="compositionally biased region" description="Polar residues" evidence="1">
    <location>
        <begin position="1"/>
        <end position="24"/>
    </location>
</feature>
<dbReference type="AlphaFoldDB" id="A0A2T2ZW91"/>
<keyword evidence="3" id="KW-1185">Reference proteome</keyword>
<name>A0A2T2ZW91_9PEZI</name>
<evidence type="ECO:0000256" key="1">
    <source>
        <dbReference type="SAM" id="MobiDB-lite"/>
    </source>
</evidence>
<feature type="compositionally biased region" description="Polar residues" evidence="1">
    <location>
        <begin position="326"/>
        <end position="336"/>
    </location>
</feature>
<reference evidence="2 3" key="1">
    <citation type="journal article" date="2018" name="Mycol. Prog.">
        <title>Coniella lustricola, a new species from submerged detritus.</title>
        <authorList>
            <person name="Raudabaugh D.B."/>
            <person name="Iturriaga T."/>
            <person name="Carver A."/>
            <person name="Mondo S."/>
            <person name="Pangilinan J."/>
            <person name="Lipzen A."/>
            <person name="He G."/>
            <person name="Amirebrahimi M."/>
            <person name="Grigoriev I.V."/>
            <person name="Miller A.N."/>
        </authorList>
    </citation>
    <scope>NUCLEOTIDE SEQUENCE [LARGE SCALE GENOMIC DNA]</scope>
    <source>
        <strain evidence="2 3">B22-T-1</strain>
    </source>
</reference>
<feature type="compositionally biased region" description="Low complexity" evidence="1">
    <location>
        <begin position="283"/>
        <end position="308"/>
    </location>
</feature>